<feature type="transmembrane region" description="Helical" evidence="12">
    <location>
        <begin position="102"/>
        <end position="123"/>
    </location>
</feature>
<keyword evidence="9 12" id="KW-1133">Transmembrane helix</keyword>
<evidence type="ECO:0000256" key="9">
    <source>
        <dbReference type="ARBA" id="ARBA00022989"/>
    </source>
</evidence>
<feature type="active site" description="Phosphocysteine intermediate; for EIIB activity" evidence="11">
    <location>
        <position position="26"/>
    </location>
</feature>
<dbReference type="Proteomes" id="UP000288669">
    <property type="component" value="Unassembled WGS sequence"/>
</dbReference>
<proteinExistence type="predicted"/>
<sequence>MNEQQCAQDILSGVGGSKNIKSVVHCMTRLRFHLYDEKLAQTDIIKGIDGVVTVIQSGGQYQVVVGTQVAKIYEALAKLTDVNREKDSAQEATEKNSLFNRFIDLISSIFTPTLGVLAASGMIKGLVAVLTTFHVVEQNSGTLIILMATGDALFQSLPIFLGYNAAKKFKANIFIVMAIAAAMVYPAITGLAPLAVANNEQFPVLYTLFKGSVIEAPIRITFFGIPVIMMSYASSVIPIILSAYVSAKVEVFFQKIIPDVVKMFLVPFFSLLVMVPLTFLVIGPISTWAGDFLGALTSSLYNFSPIITGMFMGGFWQIFVMFGLHWGLIPIKLLNLGTQGFDNVISLGLGCSFAQIGAVLAVYCLTKDKKAKTLSIPAFISGIFGITEPAIYGVTLPLKYPFYASCVAGSVAGGILGYCKTAAYSSGGLGIFAFPSYLSPSQGIDTGFIGALVATVVAFILGFVLTFLLSKQRQKRSFSN</sequence>
<feature type="transmembrane region" description="Helical" evidence="12">
    <location>
        <begin position="375"/>
        <end position="395"/>
    </location>
</feature>
<feature type="transmembrane region" description="Helical" evidence="12">
    <location>
        <begin position="173"/>
        <end position="196"/>
    </location>
</feature>
<accession>A0A430AKA2</accession>
<evidence type="ECO:0000256" key="12">
    <source>
        <dbReference type="SAM" id="Phobius"/>
    </source>
</evidence>
<dbReference type="OrthoDB" id="9769191at2"/>
<dbReference type="PANTHER" id="PTHR30175">
    <property type="entry name" value="PHOSPHOTRANSFERASE SYSTEM TRANSPORT PROTEIN"/>
    <property type="match status" value="1"/>
</dbReference>
<evidence type="ECO:0000259" key="14">
    <source>
        <dbReference type="PROSITE" id="PS51103"/>
    </source>
</evidence>
<keyword evidence="5" id="KW-0808">Transferase</keyword>
<name>A0A430AKA2_9ENTE</name>
<keyword evidence="10 12" id="KW-0472">Membrane</keyword>
<dbReference type="Gene3D" id="3.30.1360.60">
    <property type="entry name" value="Glucose permease domain IIB"/>
    <property type="match status" value="1"/>
</dbReference>
<dbReference type="PROSITE" id="PS51103">
    <property type="entry name" value="PTS_EIIC_TYPE_1"/>
    <property type="match status" value="1"/>
</dbReference>
<reference evidence="15 16" key="1">
    <citation type="submission" date="2017-05" db="EMBL/GenBank/DDBJ databases">
        <title>Vagococcus spp. assemblies.</title>
        <authorList>
            <person name="Gulvik C.A."/>
        </authorList>
    </citation>
    <scope>NUCLEOTIDE SEQUENCE [LARGE SCALE GENOMIC DNA]</scope>
    <source>
        <strain evidence="15 16">DSM 24756</strain>
    </source>
</reference>
<organism evidence="15 16">
    <name type="scientific">Vagococcus entomophilus</name>
    <dbReference type="NCBI Taxonomy" id="1160095"/>
    <lineage>
        <taxon>Bacteria</taxon>
        <taxon>Bacillati</taxon>
        <taxon>Bacillota</taxon>
        <taxon>Bacilli</taxon>
        <taxon>Lactobacillales</taxon>
        <taxon>Enterococcaceae</taxon>
        <taxon>Vagococcus</taxon>
    </lineage>
</organism>
<dbReference type="InterPro" id="IPR001996">
    <property type="entry name" value="PTS_IIB_1"/>
</dbReference>
<dbReference type="FunFam" id="3.30.1360.60:FF:000001">
    <property type="entry name" value="PTS system glucose-specific IIBC component PtsG"/>
    <property type="match status" value="1"/>
</dbReference>
<protein>
    <submittedName>
        <fullName evidence="15">PTS sugar transporter</fullName>
    </submittedName>
</protein>
<evidence type="ECO:0000256" key="11">
    <source>
        <dbReference type="PROSITE-ProRule" id="PRU00421"/>
    </source>
</evidence>
<feature type="transmembrane region" description="Helical" evidence="12">
    <location>
        <begin position="216"/>
        <end position="244"/>
    </location>
</feature>
<keyword evidence="6" id="KW-0598">Phosphotransferase system</keyword>
<dbReference type="InterPro" id="IPR003352">
    <property type="entry name" value="PTS_EIIC"/>
</dbReference>
<dbReference type="GO" id="GO:0090589">
    <property type="term" value="F:protein-phosphocysteine-trehalose phosphotransferase system transporter activity"/>
    <property type="evidence" value="ECO:0007669"/>
    <property type="project" value="TreeGrafter"/>
</dbReference>
<dbReference type="GO" id="GO:0005886">
    <property type="term" value="C:plasma membrane"/>
    <property type="evidence" value="ECO:0007669"/>
    <property type="project" value="UniProtKB-SubCell"/>
</dbReference>
<feature type="transmembrane region" description="Helical" evidence="12">
    <location>
        <begin position="143"/>
        <end position="161"/>
    </location>
</feature>
<evidence type="ECO:0000256" key="6">
    <source>
        <dbReference type="ARBA" id="ARBA00022683"/>
    </source>
</evidence>
<dbReference type="GO" id="GO:0016301">
    <property type="term" value="F:kinase activity"/>
    <property type="evidence" value="ECO:0007669"/>
    <property type="project" value="UniProtKB-KW"/>
</dbReference>
<evidence type="ECO:0000256" key="1">
    <source>
        <dbReference type="ARBA" id="ARBA00004651"/>
    </source>
</evidence>
<dbReference type="AlphaFoldDB" id="A0A430AKA2"/>
<dbReference type="PROSITE" id="PS51098">
    <property type="entry name" value="PTS_EIIB_TYPE_1"/>
    <property type="match status" value="1"/>
</dbReference>
<dbReference type="InterPro" id="IPR013013">
    <property type="entry name" value="PTS_EIIC_1"/>
</dbReference>
<keyword evidence="16" id="KW-1185">Reference proteome</keyword>
<dbReference type="InterPro" id="IPR018113">
    <property type="entry name" value="PTrfase_EIIB_Cys"/>
</dbReference>
<feature type="transmembrane region" description="Helical" evidence="12">
    <location>
        <begin position="341"/>
        <end position="363"/>
    </location>
</feature>
<comment type="subcellular location">
    <subcellularLocation>
        <location evidence="1">Cell membrane</location>
        <topology evidence="1">Multi-pass membrane protein</topology>
    </subcellularLocation>
</comment>
<dbReference type="GO" id="GO:0008982">
    <property type="term" value="F:protein-N(PI)-phosphohistidine-sugar phosphotransferase activity"/>
    <property type="evidence" value="ECO:0007669"/>
    <property type="project" value="InterPro"/>
</dbReference>
<dbReference type="InterPro" id="IPR050558">
    <property type="entry name" value="PTS_Sugar-Specific_Components"/>
</dbReference>
<comment type="caution">
    <text evidence="15">The sequence shown here is derived from an EMBL/GenBank/DDBJ whole genome shotgun (WGS) entry which is preliminary data.</text>
</comment>
<feature type="transmembrane region" description="Helical" evidence="12">
    <location>
        <begin position="306"/>
        <end position="329"/>
    </location>
</feature>
<gene>
    <name evidence="15" type="ORF">CBF30_04570</name>
</gene>
<dbReference type="Pfam" id="PF00367">
    <property type="entry name" value="PTS_EIIB"/>
    <property type="match status" value="1"/>
</dbReference>
<dbReference type="RefSeq" id="WP_126823181.1">
    <property type="nucleotide sequence ID" value="NZ_JBHLWU010000001.1"/>
</dbReference>
<feature type="transmembrane region" description="Helical" evidence="12">
    <location>
        <begin position="447"/>
        <end position="469"/>
    </location>
</feature>
<dbReference type="PROSITE" id="PS01035">
    <property type="entry name" value="PTS_EIIB_TYPE_1_CYS"/>
    <property type="match status" value="1"/>
</dbReference>
<evidence type="ECO:0000256" key="8">
    <source>
        <dbReference type="ARBA" id="ARBA00022777"/>
    </source>
</evidence>
<dbReference type="Pfam" id="PF02378">
    <property type="entry name" value="PTS_EIIC"/>
    <property type="match status" value="1"/>
</dbReference>
<dbReference type="GO" id="GO:0015771">
    <property type="term" value="P:trehalose transport"/>
    <property type="evidence" value="ECO:0007669"/>
    <property type="project" value="TreeGrafter"/>
</dbReference>
<evidence type="ECO:0000256" key="7">
    <source>
        <dbReference type="ARBA" id="ARBA00022692"/>
    </source>
</evidence>
<feature type="domain" description="PTS EIIB type-1" evidence="13">
    <location>
        <begin position="4"/>
        <end position="86"/>
    </location>
</feature>
<keyword evidence="4 15" id="KW-0762">Sugar transport</keyword>
<dbReference type="EMBL" id="NGJZ01000001">
    <property type="protein sequence ID" value="RSU08515.1"/>
    <property type="molecule type" value="Genomic_DNA"/>
</dbReference>
<evidence type="ECO:0000313" key="16">
    <source>
        <dbReference type="Proteomes" id="UP000288669"/>
    </source>
</evidence>
<keyword evidence="8" id="KW-0418">Kinase</keyword>
<evidence type="ECO:0000256" key="4">
    <source>
        <dbReference type="ARBA" id="ARBA00022597"/>
    </source>
</evidence>
<keyword evidence="7 12" id="KW-0812">Transmembrane</keyword>
<feature type="domain" description="PTS EIIC type-1" evidence="14">
    <location>
        <begin position="104"/>
        <end position="480"/>
    </location>
</feature>
<dbReference type="GO" id="GO:0009401">
    <property type="term" value="P:phosphoenolpyruvate-dependent sugar phosphotransferase system"/>
    <property type="evidence" value="ECO:0007669"/>
    <property type="project" value="UniProtKB-KW"/>
</dbReference>
<dbReference type="InterPro" id="IPR036878">
    <property type="entry name" value="Glu_permease_IIB"/>
</dbReference>
<evidence type="ECO:0000256" key="2">
    <source>
        <dbReference type="ARBA" id="ARBA00022448"/>
    </source>
</evidence>
<keyword evidence="2" id="KW-0813">Transport</keyword>
<feature type="transmembrane region" description="Helical" evidence="12">
    <location>
        <begin position="402"/>
        <end position="427"/>
    </location>
</feature>
<evidence type="ECO:0000313" key="15">
    <source>
        <dbReference type="EMBL" id="RSU08515.1"/>
    </source>
</evidence>
<evidence type="ECO:0000259" key="13">
    <source>
        <dbReference type="PROSITE" id="PS51098"/>
    </source>
</evidence>
<feature type="transmembrane region" description="Helical" evidence="12">
    <location>
        <begin position="264"/>
        <end position="286"/>
    </location>
</feature>
<evidence type="ECO:0000256" key="10">
    <source>
        <dbReference type="ARBA" id="ARBA00023136"/>
    </source>
</evidence>
<keyword evidence="3" id="KW-1003">Cell membrane</keyword>
<evidence type="ECO:0000256" key="5">
    <source>
        <dbReference type="ARBA" id="ARBA00022679"/>
    </source>
</evidence>
<dbReference type="CDD" id="cd00212">
    <property type="entry name" value="PTS_IIB_glc"/>
    <property type="match status" value="1"/>
</dbReference>
<evidence type="ECO:0000256" key="3">
    <source>
        <dbReference type="ARBA" id="ARBA00022475"/>
    </source>
</evidence>
<dbReference type="SUPFAM" id="SSF55604">
    <property type="entry name" value="Glucose permease domain IIB"/>
    <property type="match status" value="1"/>
</dbReference>
<dbReference type="PANTHER" id="PTHR30175:SF1">
    <property type="entry name" value="PTS SYSTEM ARBUTIN-, CELLOBIOSE-, AND SALICIN-SPECIFIC EIIBC COMPONENT-RELATED"/>
    <property type="match status" value="1"/>
</dbReference>